<dbReference type="InterPro" id="IPR036116">
    <property type="entry name" value="FN3_sf"/>
</dbReference>
<gene>
    <name evidence="2" type="ORF">CWC22_019125</name>
</gene>
<dbReference type="InterPro" id="IPR003961">
    <property type="entry name" value="FN3_dom"/>
</dbReference>
<accession>A0A5S3UXH9</accession>
<evidence type="ECO:0000313" key="2">
    <source>
        <dbReference type="EMBL" id="QPB84983.1"/>
    </source>
</evidence>
<dbReference type="STRING" id="43658.AT705_11725"/>
<dbReference type="InterPro" id="IPR013783">
    <property type="entry name" value="Ig-like_fold"/>
</dbReference>
<dbReference type="GO" id="GO:0004568">
    <property type="term" value="F:chitinase activity"/>
    <property type="evidence" value="ECO:0007669"/>
    <property type="project" value="InterPro"/>
</dbReference>
<name>A0A5S3UXH9_9GAMM</name>
<dbReference type="AlphaFoldDB" id="A0A5S3UXH9"/>
<dbReference type="Proteomes" id="UP000305729">
    <property type="component" value="Chromosome 1"/>
</dbReference>
<evidence type="ECO:0000259" key="1">
    <source>
        <dbReference type="PROSITE" id="PS50853"/>
    </source>
</evidence>
<dbReference type="RefSeq" id="WP_138538084.1">
    <property type="nucleotide sequence ID" value="NZ_CP045429.1"/>
</dbReference>
<proteinExistence type="predicted"/>
<reference evidence="2 3" key="1">
    <citation type="submission" date="2019-10" db="EMBL/GenBank/DDBJ databases">
        <title>Pseudoalteromonas rubra S4059.</title>
        <authorList>
            <person name="Paulsen S."/>
            <person name="Wang X."/>
        </authorList>
    </citation>
    <scope>NUCLEOTIDE SEQUENCE [LARGE SCALE GENOMIC DNA]</scope>
    <source>
        <strain evidence="2 3">S4059</strain>
    </source>
</reference>
<dbReference type="SUPFAM" id="SSF49265">
    <property type="entry name" value="Fibronectin type III"/>
    <property type="match status" value="2"/>
</dbReference>
<sequence length="1184" mass="132169">MKVLTRLLLWLTLATSFQSFAISSPSFSLSTYSMYRGNTVTLSWSRPSGTQYFNLWVLKPGDTWLKFRGGYTSTSFNRYINKNGTHTFYVEACDASGCSASGSASVTVSEPPPPGPSAVRGFSLSTSQIYTGGSVMLQWQPPSSYSGSLYYRLRTKKPGGNWFVFRDVSTPNFLRSGINLAGTHYFQIQACDSWNQCSYSSVHSLSVLSPPPVPDAVTGLSASKTQLNYGDSVKISWRKPGNISDTTYYDVYITKPGAQPGLPDEHFLWHDNFRATELTRNEIYRRGATKVGIVPCNVLNQCGPLREVSFTVGGTLPQPTFTRNKSVIRQGEQVTFNWSLHPYYKDTVSYTLYQHSQGTTRKIAGPLAATVQSFTHTLNEVGSSTFYLEMCNTYGECNNKSLTALTVRATPVITQAAVVQLAVNKSDITYGEHVALSWQRPAGYDENSGLVFDVYVTKPSPNPGEADIRFLWRDNHPSLTLTRGPNYRRGTIKVEVVPCLAEQCGLSRSVSYTLSGNTLPAATQFTVKQNTVFAGKGFDFNWQFPEFFQEAVTTQLWVKAPEHTALQEYQANAPLHAPGQYTFYLQYCDQKAPTICNDYLSHPVTATVKPIKVANLRVDKANINYGDSVTISWDKPNGYTEALTYDVYITKPSSEPGQPDQRFLWQRALTDTQVVRGPNYRRGQIGVEVHPCLPDGSCGEVTTTQYTLNGTTLPDAIQFTSEKPEYYLNESVSFNWQMPEFFKEPITAKLWMTSPGSQTISLYTSGTGLTQKGTYTFYLQTCLTNYSTVCSKQRNTATSVVVSDNAALLKVEDLTVSASDIVYGESVTLSWKKPSVYQQDMVYDVYITKPSQYAGEPEQRFLWQDNYTGTSLERGPNFRRGAIKVEVQPCTLSGQCGQLSEVAFQLTDSHLPTVTFEPLPERVFTHQTVTLQWQIHEFFQEHVSYTLYVKPPGQQQLTMLGEFDSRTEQSRFQYQFTDAGEYIFSVQACDKKTNGAICSILESSELVANAEPLRLTLSVENGNLQWTDVAQISHYLLEVADCTQGCTNSEVLNWQNIPLSGAQTHYDASKVTGLSAYRVKACFSDTICSGWSNQVLHDPDARLLTGKIAELNTISSLVRIRIKGDTCKRAENGQFWTLDLLTPAGSVTYNLLRTAHLQDRALVFSLPTCQADRDQPIIELYQDY</sequence>
<dbReference type="EMBL" id="CP045429">
    <property type="protein sequence ID" value="QPB84983.1"/>
    <property type="molecule type" value="Genomic_DNA"/>
</dbReference>
<organism evidence="2 3">
    <name type="scientific">Pseudoalteromonas rubra</name>
    <dbReference type="NCBI Taxonomy" id="43658"/>
    <lineage>
        <taxon>Bacteria</taxon>
        <taxon>Pseudomonadati</taxon>
        <taxon>Pseudomonadota</taxon>
        <taxon>Gammaproteobacteria</taxon>
        <taxon>Alteromonadales</taxon>
        <taxon>Pseudoalteromonadaceae</taxon>
        <taxon>Pseudoalteromonas</taxon>
    </lineage>
</organism>
<dbReference type="PROSITE" id="PS50853">
    <property type="entry name" value="FN3"/>
    <property type="match status" value="1"/>
</dbReference>
<dbReference type="GO" id="GO:0006032">
    <property type="term" value="P:chitin catabolic process"/>
    <property type="evidence" value="ECO:0007669"/>
    <property type="project" value="InterPro"/>
</dbReference>
<evidence type="ECO:0000313" key="3">
    <source>
        <dbReference type="Proteomes" id="UP000305729"/>
    </source>
</evidence>
<protein>
    <recommendedName>
        <fullName evidence="1">Fibronectin type-III domain-containing protein</fullName>
    </recommendedName>
</protein>
<dbReference type="Gene3D" id="2.60.40.10">
    <property type="entry name" value="Immunoglobulins"/>
    <property type="match status" value="2"/>
</dbReference>
<feature type="domain" description="Fibronectin type-III" evidence="1">
    <location>
        <begin position="115"/>
        <end position="212"/>
    </location>
</feature>